<protein>
    <submittedName>
        <fullName evidence="1">Uncharacterized protein</fullName>
    </submittedName>
</protein>
<reference evidence="1 2" key="1">
    <citation type="journal article" date="2022" name="DNA Res.">
        <title>Chromosomal-level genome assembly of the orchid tree Bauhinia variegata (Leguminosae; Cercidoideae) supports the allotetraploid origin hypothesis of Bauhinia.</title>
        <authorList>
            <person name="Zhong Y."/>
            <person name="Chen Y."/>
            <person name="Zheng D."/>
            <person name="Pang J."/>
            <person name="Liu Y."/>
            <person name="Luo S."/>
            <person name="Meng S."/>
            <person name="Qian L."/>
            <person name="Wei D."/>
            <person name="Dai S."/>
            <person name="Zhou R."/>
        </authorList>
    </citation>
    <scope>NUCLEOTIDE SEQUENCE [LARGE SCALE GENOMIC DNA]</scope>
    <source>
        <strain evidence="1">BV-YZ2020</strain>
    </source>
</reference>
<comment type="caution">
    <text evidence="1">The sequence shown here is derived from an EMBL/GenBank/DDBJ whole genome shotgun (WGS) entry which is preliminary data.</text>
</comment>
<proteinExistence type="predicted"/>
<keyword evidence="2" id="KW-1185">Reference proteome</keyword>
<evidence type="ECO:0000313" key="2">
    <source>
        <dbReference type="Proteomes" id="UP000828941"/>
    </source>
</evidence>
<sequence>MTAVSASYSSSPSVPLSGIYVWFVHPSAAVLMLLFNAVVDKGELSVESETDLKDESKESSDELINTGNYASENAEGLSKEELGRLVASRWIGENPDKPSNAADATQEGEGYHEDLSKETDHKEYEGYASEADDDSRRYDDEEIDDEIYGDDRQEEHDGHSSSYNSDSDTAPDLSEKPSWLEKIKRTVRNIFQAVHFFQPPVNQTDAAHTRKEYDQSIAKLSKMQSRISSLTQKLKHDFGPEKEFYSFYDRC</sequence>
<evidence type="ECO:0000313" key="1">
    <source>
        <dbReference type="EMBL" id="KAI4343344.1"/>
    </source>
</evidence>
<name>A0ACB9P643_BAUVA</name>
<dbReference type="EMBL" id="CM039430">
    <property type="protein sequence ID" value="KAI4343344.1"/>
    <property type="molecule type" value="Genomic_DNA"/>
</dbReference>
<accession>A0ACB9P643</accession>
<organism evidence="1 2">
    <name type="scientific">Bauhinia variegata</name>
    <name type="common">Purple orchid tree</name>
    <name type="synonym">Phanera variegata</name>
    <dbReference type="NCBI Taxonomy" id="167791"/>
    <lineage>
        <taxon>Eukaryota</taxon>
        <taxon>Viridiplantae</taxon>
        <taxon>Streptophyta</taxon>
        <taxon>Embryophyta</taxon>
        <taxon>Tracheophyta</taxon>
        <taxon>Spermatophyta</taxon>
        <taxon>Magnoliopsida</taxon>
        <taxon>eudicotyledons</taxon>
        <taxon>Gunneridae</taxon>
        <taxon>Pentapetalae</taxon>
        <taxon>rosids</taxon>
        <taxon>fabids</taxon>
        <taxon>Fabales</taxon>
        <taxon>Fabaceae</taxon>
        <taxon>Cercidoideae</taxon>
        <taxon>Cercideae</taxon>
        <taxon>Bauhiniinae</taxon>
        <taxon>Bauhinia</taxon>
    </lineage>
</organism>
<dbReference type="Proteomes" id="UP000828941">
    <property type="component" value="Chromosome 5"/>
</dbReference>
<gene>
    <name evidence="1" type="ORF">L6164_010705</name>
</gene>